<comment type="caution">
    <text evidence="1">The sequence shown here is derived from an EMBL/GenBank/DDBJ whole genome shotgun (WGS) entry which is preliminary data.</text>
</comment>
<dbReference type="AlphaFoldDB" id="A0AA35TE20"/>
<evidence type="ECO:0000313" key="2">
    <source>
        <dbReference type="Proteomes" id="UP001174909"/>
    </source>
</evidence>
<proteinExistence type="predicted"/>
<dbReference type="EMBL" id="CASHTH010003548">
    <property type="protein sequence ID" value="CAI8046258.1"/>
    <property type="molecule type" value="Genomic_DNA"/>
</dbReference>
<keyword evidence="2" id="KW-1185">Reference proteome</keyword>
<protein>
    <submittedName>
        <fullName evidence="1">Uncharacterized protein</fullName>
    </submittedName>
</protein>
<name>A0AA35TE20_GEOBA</name>
<gene>
    <name evidence="1" type="ORF">GBAR_LOCUS25565</name>
</gene>
<reference evidence="1" key="1">
    <citation type="submission" date="2023-03" db="EMBL/GenBank/DDBJ databases">
        <authorList>
            <person name="Steffen K."/>
            <person name="Cardenas P."/>
        </authorList>
    </citation>
    <scope>NUCLEOTIDE SEQUENCE</scope>
</reference>
<sequence>MPIESLESQILCDGKAFVFLAAYKRAKPKAAVCGEATGWEDRQWKRVHITHTETAREIDLVDNNNINAPLF</sequence>
<dbReference type="Proteomes" id="UP001174909">
    <property type="component" value="Unassembled WGS sequence"/>
</dbReference>
<accession>A0AA35TE20</accession>
<evidence type="ECO:0000313" key="1">
    <source>
        <dbReference type="EMBL" id="CAI8046258.1"/>
    </source>
</evidence>
<organism evidence="1 2">
    <name type="scientific">Geodia barretti</name>
    <name type="common">Barrett's horny sponge</name>
    <dbReference type="NCBI Taxonomy" id="519541"/>
    <lineage>
        <taxon>Eukaryota</taxon>
        <taxon>Metazoa</taxon>
        <taxon>Porifera</taxon>
        <taxon>Demospongiae</taxon>
        <taxon>Heteroscleromorpha</taxon>
        <taxon>Tetractinellida</taxon>
        <taxon>Astrophorina</taxon>
        <taxon>Geodiidae</taxon>
        <taxon>Geodia</taxon>
    </lineage>
</organism>